<feature type="active site" description="Proton acceptor" evidence="3">
    <location>
        <position position="171"/>
    </location>
</feature>
<accession>A0A6P6YGJ2</accession>
<dbReference type="PROSITE" id="PS01330">
    <property type="entry name" value="PABS_1"/>
    <property type="match status" value="1"/>
</dbReference>
<dbReference type="InterPro" id="IPR035246">
    <property type="entry name" value="Spermidine_synt_N"/>
</dbReference>
<dbReference type="Pfam" id="PF01564">
    <property type="entry name" value="Spermine_synth"/>
    <property type="match status" value="1"/>
</dbReference>
<dbReference type="NCBIfam" id="NF002010">
    <property type="entry name" value="PRK00811.1"/>
    <property type="match status" value="1"/>
</dbReference>
<dbReference type="CTD" id="41167"/>
<organism evidence="6 7">
    <name type="scientific">Dermatophagoides pteronyssinus</name>
    <name type="common">European house dust mite</name>
    <dbReference type="NCBI Taxonomy" id="6956"/>
    <lineage>
        <taxon>Eukaryota</taxon>
        <taxon>Metazoa</taxon>
        <taxon>Ecdysozoa</taxon>
        <taxon>Arthropoda</taxon>
        <taxon>Chelicerata</taxon>
        <taxon>Arachnida</taxon>
        <taxon>Acari</taxon>
        <taxon>Acariformes</taxon>
        <taxon>Sarcoptiformes</taxon>
        <taxon>Astigmata</taxon>
        <taxon>Psoroptidia</taxon>
        <taxon>Analgoidea</taxon>
        <taxon>Pyroglyphidae</taxon>
        <taxon>Dermatophagoidinae</taxon>
        <taxon>Dermatophagoides</taxon>
    </lineage>
</organism>
<protein>
    <submittedName>
        <fullName evidence="7">Spermidine synthase-like</fullName>
    </submittedName>
</protein>
<keyword evidence="6" id="KW-1185">Reference proteome</keyword>
<dbReference type="Gene3D" id="2.30.140.10">
    <property type="entry name" value="Spermidine synthase, tetramerisation domain"/>
    <property type="match status" value="1"/>
</dbReference>
<evidence type="ECO:0000256" key="4">
    <source>
        <dbReference type="RuleBase" id="RU003836"/>
    </source>
</evidence>
<evidence type="ECO:0000313" key="6">
    <source>
        <dbReference type="Proteomes" id="UP000515146"/>
    </source>
</evidence>
<proteinExistence type="inferred from homology"/>
<keyword evidence="2 3" id="KW-0808">Transferase</keyword>
<dbReference type="OrthoDB" id="38125at2759"/>
<dbReference type="GO" id="GO:0004766">
    <property type="term" value="F:spermidine synthase activity"/>
    <property type="evidence" value="ECO:0007669"/>
    <property type="project" value="TreeGrafter"/>
</dbReference>
<dbReference type="InterPro" id="IPR030374">
    <property type="entry name" value="PABS"/>
</dbReference>
<dbReference type="FunFam" id="3.40.50.150:FF:000013">
    <property type="entry name" value="Spermidine synthase"/>
    <property type="match status" value="1"/>
</dbReference>
<evidence type="ECO:0000256" key="3">
    <source>
        <dbReference type="PROSITE-ProRule" id="PRU00354"/>
    </source>
</evidence>
<dbReference type="PANTHER" id="PTHR11558:SF11">
    <property type="entry name" value="SPERMIDINE SYNTHASE"/>
    <property type="match status" value="1"/>
</dbReference>
<reference evidence="7" key="1">
    <citation type="submission" date="2025-08" db="UniProtKB">
        <authorList>
            <consortium name="RefSeq"/>
        </authorList>
    </citation>
    <scope>IDENTIFICATION</scope>
    <source>
        <strain evidence="7">Airmid</strain>
    </source>
</reference>
<dbReference type="InterPro" id="IPR037163">
    <property type="entry name" value="Spermidine_synt_N_sf"/>
</dbReference>
<dbReference type="AlphaFoldDB" id="A0A6P6YGJ2"/>
<dbReference type="FunCoup" id="A0A6P6YGJ2">
    <property type="interactions" value="1023"/>
</dbReference>
<dbReference type="SUPFAM" id="SSF53335">
    <property type="entry name" value="S-adenosyl-L-methionine-dependent methyltransferases"/>
    <property type="match status" value="1"/>
</dbReference>
<sequence length="301" mass="34678">MANNEQCKTNNENNDDWFVETGVLNSDQCRLAIKIDRKLIKRQSKYQNLLAFENEKFGRCLVLDDAIQCTELDECSYQEMISFLPLNIHPNPERVLIIGGGDGGVAREVAKHPLVKEIIQCEIDPEVVEISKKYLPFMGVGFENEKLKLFFQDGYEYVLNHKNEFDVIITDSSDPKGPATTLYQTEYYQALYECLRSDGIICCQAESYWFDLEFIKNLFRKVQKIYPSLAYASTAVASYPSGQIGFLIASKSNNVDFKHAKHQEQFNEIGKHLRYYSPEMHSSSFILPMFVQQQLDQVLNE</sequence>
<feature type="domain" description="PABS" evidence="5">
    <location>
        <begin position="15"/>
        <end position="251"/>
    </location>
</feature>
<dbReference type="GO" id="GO:0008295">
    <property type="term" value="P:spermidine biosynthetic process"/>
    <property type="evidence" value="ECO:0007669"/>
    <property type="project" value="TreeGrafter"/>
</dbReference>
<dbReference type="Proteomes" id="UP000515146">
    <property type="component" value="Unplaced"/>
</dbReference>
<dbReference type="InterPro" id="IPR030373">
    <property type="entry name" value="PABS_CS"/>
</dbReference>
<dbReference type="PANTHER" id="PTHR11558">
    <property type="entry name" value="SPERMIDINE/SPERMINE SYNTHASE"/>
    <property type="match status" value="1"/>
</dbReference>
<dbReference type="HAMAP" id="MF_00198">
    <property type="entry name" value="Spermidine_synth"/>
    <property type="match status" value="1"/>
</dbReference>
<dbReference type="OMA" id="FLYHEMM"/>
<evidence type="ECO:0000256" key="2">
    <source>
        <dbReference type="ARBA" id="ARBA00022679"/>
    </source>
</evidence>
<comment type="similarity">
    <text evidence="1 4">Belongs to the spermidine/spermine synthase family.</text>
</comment>
<dbReference type="GO" id="GO:0005829">
    <property type="term" value="C:cytosol"/>
    <property type="evidence" value="ECO:0007669"/>
    <property type="project" value="TreeGrafter"/>
</dbReference>
<dbReference type="NCBIfam" id="NF037959">
    <property type="entry name" value="MFS_SpdSyn"/>
    <property type="match status" value="1"/>
</dbReference>
<evidence type="ECO:0000259" key="5">
    <source>
        <dbReference type="PROSITE" id="PS51006"/>
    </source>
</evidence>
<name>A0A6P6YGJ2_DERPT</name>
<dbReference type="Pfam" id="PF17284">
    <property type="entry name" value="Spermine_synt_N"/>
    <property type="match status" value="1"/>
</dbReference>
<dbReference type="NCBIfam" id="TIGR00417">
    <property type="entry name" value="speE"/>
    <property type="match status" value="1"/>
</dbReference>
<gene>
    <name evidence="7" type="primary">LOC113798105</name>
</gene>
<dbReference type="InParanoid" id="A0A6P6YGJ2"/>
<dbReference type="Gene3D" id="3.40.50.150">
    <property type="entry name" value="Vaccinia Virus protein VP39"/>
    <property type="match status" value="1"/>
</dbReference>
<dbReference type="InterPro" id="IPR029063">
    <property type="entry name" value="SAM-dependent_MTases_sf"/>
</dbReference>
<dbReference type="PROSITE" id="PS51006">
    <property type="entry name" value="PABS_2"/>
    <property type="match status" value="1"/>
</dbReference>
<dbReference type="KEGG" id="dpte:113798105"/>
<dbReference type="RefSeq" id="XP_027204395.1">
    <property type="nucleotide sequence ID" value="XM_027348594.1"/>
</dbReference>
<dbReference type="InterPro" id="IPR001045">
    <property type="entry name" value="Spermi_synthase"/>
</dbReference>
<evidence type="ECO:0000256" key="1">
    <source>
        <dbReference type="ARBA" id="ARBA00007867"/>
    </source>
</evidence>
<dbReference type="CDD" id="cd02440">
    <property type="entry name" value="AdoMet_MTases"/>
    <property type="match status" value="1"/>
</dbReference>
<keyword evidence="3" id="KW-0620">Polyamine biosynthesis</keyword>
<evidence type="ECO:0000313" key="7">
    <source>
        <dbReference type="RefSeq" id="XP_027204395.1"/>
    </source>
</evidence>